<gene>
    <name evidence="2" type="ORF">PVL29_017712</name>
</gene>
<organism evidence="2 3">
    <name type="scientific">Vitis rotundifolia</name>
    <name type="common">Muscadine grape</name>
    <dbReference type="NCBI Taxonomy" id="103349"/>
    <lineage>
        <taxon>Eukaryota</taxon>
        <taxon>Viridiplantae</taxon>
        <taxon>Streptophyta</taxon>
        <taxon>Embryophyta</taxon>
        <taxon>Tracheophyta</taxon>
        <taxon>Spermatophyta</taxon>
        <taxon>Magnoliopsida</taxon>
        <taxon>eudicotyledons</taxon>
        <taxon>Gunneridae</taxon>
        <taxon>Pentapetalae</taxon>
        <taxon>rosids</taxon>
        <taxon>Vitales</taxon>
        <taxon>Vitaceae</taxon>
        <taxon>Viteae</taxon>
        <taxon>Vitis</taxon>
    </lineage>
</organism>
<protein>
    <submittedName>
        <fullName evidence="2">Uncharacterized protein</fullName>
    </submittedName>
</protein>
<accession>A0AA38ZB55</accession>
<comment type="caution">
    <text evidence="2">The sequence shown here is derived from an EMBL/GenBank/DDBJ whole genome shotgun (WGS) entry which is preliminary data.</text>
</comment>
<reference evidence="2 3" key="1">
    <citation type="journal article" date="2023" name="BMC Biotechnol.">
        <title>Vitis rotundifolia cv Carlos genome sequencing.</title>
        <authorList>
            <person name="Huff M."/>
            <person name="Hulse-Kemp A."/>
            <person name="Scheffler B."/>
            <person name="Youngblood R."/>
            <person name="Simpson S."/>
            <person name="Babiker E."/>
            <person name="Staton M."/>
        </authorList>
    </citation>
    <scope>NUCLEOTIDE SEQUENCE [LARGE SCALE GENOMIC DNA]</scope>
    <source>
        <tissue evidence="2">Leaf</tissue>
    </source>
</reference>
<proteinExistence type="predicted"/>
<feature type="region of interest" description="Disordered" evidence="1">
    <location>
        <begin position="12"/>
        <end position="45"/>
    </location>
</feature>
<keyword evidence="3" id="KW-1185">Reference proteome</keyword>
<dbReference type="Proteomes" id="UP001168098">
    <property type="component" value="Unassembled WGS sequence"/>
</dbReference>
<evidence type="ECO:0000256" key="1">
    <source>
        <dbReference type="SAM" id="MobiDB-lite"/>
    </source>
</evidence>
<dbReference type="EMBL" id="JARBHA010000013">
    <property type="protein sequence ID" value="KAJ9685770.1"/>
    <property type="molecule type" value="Genomic_DNA"/>
</dbReference>
<evidence type="ECO:0000313" key="3">
    <source>
        <dbReference type="Proteomes" id="UP001168098"/>
    </source>
</evidence>
<evidence type="ECO:0000313" key="2">
    <source>
        <dbReference type="EMBL" id="KAJ9685770.1"/>
    </source>
</evidence>
<name>A0AA38ZB55_VITRO</name>
<dbReference type="PANTHER" id="PTHR37748">
    <property type="entry name" value="PROTEIN, PUTATIVE-RELATED"/>
    <property type="match status" value="1"/>
</dbReference>
<dbReference type="AlphaFoldDB" id="A0AA38ZB55"/>
<dbReference type="PANTHER" id="PTHR37748:SF1">
    <property type="entry name" value="PROTEIN, PUTATIVE-RELATED"/>
    <property type="match status" value="1"/>
</dbReference>
<sequence>MVFSGIISCFLPSSSSSSPRVSDDAGELSSKKPSMVKDKSKSKSSGAPIVVSYFPVNSNLSRL</sequence>